<keyword evidence="1" id="KW-1133">Transmembrane helix</keyword>
<reference evidence="2" key="2">
    <citation type="journal article" date="2023" name="Curr. Microbiol.">
        <title>Neisseria montereyensis sp. nov., Isolated from Oropharynx of California Sea Lion (Zalophus californianus): Genomic, Phylogenetic, and Phenotypic Study.</title>
        <authorList>
            <person name="Volokhov D.V."/>
            <person name="Zagorodnyaya T.A."/>
            <person name="Furtak V.A."/>
            <person name="Nattanmai G."/>
            <person name="Randall L."/>
            <person name="Jose S."/>
            <person name="Gao Y."/>
            <person name="Gulland F.M."/>
            <person name="Eisenberg T."/>
            <person name="Delmonte P."/>
            <person name="Blom J."/>
            <person name="Mitchell K.K."/>
        </authorList>
    </citation>
    <scope>NUCLEOTIDE SEQUENCE</scope>
    <source>
        <strain evidence="2">CSL10203-ORH2</strain>
    </source>
</reference>
<gene>
    <name evidence="2" type="ORF">NXS09_10015</name>
</gene>
<keyword evidence="1" id="KW-0812">Transmembrane</keyword>
<evidence type="ECO:0000256" key="1">
    <source>
        <dbReference type="SAM" id="Phobius"/>
    </source>
</evidence>
<evidence type="ECO:0000313" key="2">
    <source>
        <dbReference type="EMBL" id="MCS4534624.1"/>
    </source>
</evidence>
<reference evidence="2" key="1">
    <citation type="submission" date="2022-08" db="EMBL/GenBank/DDBJ databases">
        <authorList>
            <person name="Volokhov D.V."/>
            <person name="Furtak V.A."/>
            <person name="Zagorodnyaya T.A."/>
        </authorList>
    </citation>
    <scope>NUCLEOTIDE SEQUENCE</scope>
    <source>
        <strain evidence="2">CSL10203-ORH2</strain>
    </source>
</reference>
<dbReference type="RefSeq" id="WP_259292381.1">
    <property type="nucleotide sequence ID" value="NZ_JANUXW010000012.1"/>
</dbReference>
<protein>
    <submittedName>
        <fullName evidence="2">Uncharacterized protein</fullName>
    </submittedName>
</protein>
<accession>A0ABT2FEI7</accession>
<proteinExistence type="predicted"/>
<feature type="transmembrane region" description="Helical" evidence="1">
    <location>
        <begin position="62"/>
        <end position="84"/>
    </location>
</feature>
<keyword evidence="3" id="KW-1185">Reference proteome</keyword>
<dbReference type="Proteomes" id="UP001166947">
    <property type="component" value="Unassembled WGS sequence"/>
</dbReference>
<dbReference type="EMBL" id="JANUXW010000012">
    <property type="protein sequence ID" value="MCS4534624.1"/>
    <property type="molecule type" value="Genomic_DNA"/>
</dbReference>
<keyword evidence="1" id="KW-0472">Membrane</keyword>
<comment type="caution">
    <text evidence="2">The sequence shown here is derived from an EMBL/GenBank/DDBJ whole genome shotgun (WGS) entry which is preliminary data.</text>
</comment>
<name>A0ABT2FEI7_9NEIS</name>
<evidence type="ECO:0000313" key="3">
    <source>
        <dbReference type="Proteomes" id="UP001166947"/>
    </source>
</evidence>
<organism evidence="2 3">
    <name type="scientific">Neisseria montereyensis</name>
    <dbReference type="NCBI Taxonomy" id="2973938"/>
    <lineage>
        <taxon>Bacteria</taxon>
        <taxon>Pseudomonadati</taxon>
        <taxon>Pseudomonadota</taxon>
        <taxon>Betaproteobacteria</taxon>
        <taxon>Neisseriales</taxon>
        <taxon>Neisseriaceae</taxon>
        <taxon>Neisseria</taxon>
    </lineage>
</organism>
<sequence length="88" mass="10036">MDDNHTPLDIGIEEYIDPININVTKNFNDLTNYPKLKTNYPNQVLYRIQSAQPNRDVNSTNIAIIAIATVVLLAFIALCAHIWFNILH</sequence>